<name>A0A0C5WD93_9GAMM</name>
<evidence type="ECO:0000313" key="1">
    <source>
        <dbReference type="EMBL" id="AJR05063.1"/>
    </source>
</evidence>
<dbReference type="PANTHER" id="PTHR37941:SF1">
    <property type="entry name" value="FUMARASE E-RELATED"/>
    <property type="match status" value="1"/>
</dbReference>
<dbReference type="AlphaFoldDB" id="A0A0C5WD93"/>
<dbReference type="PATRIC" id="fig|658445.3.peg.38"/>
<dbReference type="InterPro" id="IPR007761">
    <property type="entry name" value="MtlR-like"/>
</dbReference>
<dbReference type="NCBIfam" id="NF007455">
    <property type="entry name" value="PRK10022.1"/>
    <property type="match status" value="1"/>
</dbReference>
<gene>
    <name evidence="1" type="ORF">H744_1c0030</name>
</gene>
<reference evidence="1 2" key="1">
    <citation type="submission" date="2013-05" db="EMBL/GenBank/DDBJ databases">
        <title>Complete genome sequence of the lipase-producing bacterium Photobacterium gaetbulicola Gung47.</title>
        <authorList>
            <person name="Kim Y.-O."/>
        </authorList>
    </citation>
    <scope>NUCLEOTIDE SEQUENCE [LARGE SCALE GENOMIC DNA]</scope>
    <source>
        <strain evidence="1 2">Gung47</strain>
    </source>
</reference>
<dbReference type="HOGENOM" id="CLU_132701_0_0_6"/>
<dbReference type="InterPro" id="IPR038026">
    <property type="entry name" value="MtlR-like_sf"/>
</dbReference>
<dbReference type="Proteomes" id="UP000032303">
    <property type="component" value="Chromosome 1"/>
</dbReference>
<dbReference type="GO" id="GO:0003677">
    <property type="term" value="F:DNA binding"/>
    <property type="evidence" value="ECO:0007669"/>
    <property type="project" value="UniProtKB-KW"/>
</dbReference>
<organism evidence="1 2">
    <name type="scientific">Photobacterium gaetbulicola Gung47</name>
    <dbReference type="NCBI Taxonomy" id="658445"/>
    <lineage>
        <taxon>Bacteria</taxon>
        <taxon>Pseudomonadati</taxon>
        <taxon>Pseudomonadota</taxon>
        <taxon>Gammaproteobacteria</taxon>
        <taxon>Vibrionales</taxon>
        <taxon>Vibrionaceae</taxon>
        <taxon>Photobacterium</taxon>
    </lineage>
</organism>
<protein>
    <submittedName>
        <fullName evidence="1">Putative DNA-binding transcriptional regulator</fullName>
    </submittedName>
</protein>
<proteinExistence type="predicted"/>
<dbReference type="STRING" id="658445.H744_1c0030"/>
<keyword evidence="1" id="KW-0238">DNA-binding</keyword>
<evidence type="ECO:0000313" key="2">
    <source>
        <dbReference type="Proteomes" id="UP000032303"/>
    </source>
</evidence>
<sequence>MKRSQTLSREHELLKKLEECDNATSFLQVSNKIINLKLKALLPKVFVQDELVMEYAVEPLLREDGPLVTTDVVSKLMFAMGKISLKTYADIGLYNQTLEYAASLSDKISYGDDVVYDFIKNQSVLSSQQDGFYLESINKLKFSSFEAFSQMRYEALIKTVLDLSCELLLENIEREINQ</sequence>
<accession>A0A0C5WD93</accession>
<dbReference type="Gene3D" id="1.20.120.330">
    <property type="entry name" value="Nucleotidyltransferases domain 2"/>
    <property type="match status" value="1"/>
</dbReference>
<keyword evidence="2" id="KW-1185">Reference proteome</keyword>
<dbReference type="Pfam" id="PF05068">
    <property type="entry name" value="MtlR"/>
    <property type="match status" value="1"/>
</dbReference>
<dbReference type="KEGG" id="pgb:H744_1c0030"/>
<dbReference type="SUPFAM" id="SSF158668">
    <property type="entry name" value="MtlR-like"/>
    <property type="match status" value="1"/>
</dbReference>
<dbReference type="PANTHER" id="PTHR37941">
    <property type="entry name" value="FUMARASE E-RELATED"/>
    <property type="match status" value="1"/>
</dbReference>
<dbReference type="EMBL" id="CP005973">
    <property type="protein sequence ID" value="AJR05063.1"/>
    <property type="molecule type" value="Genomic_DNA"/>
</dbReference>